<dbReference type="EMBL" id="BSXW01000116">
    <property type="protein sequence ID" value="GMF12416.1"/>
    <property type="molecule type" value="Genomic_DNA"/>
</dbReference>
<evidence type="ECO:0000313" key="3">
    <source>
        <dbReference type="Proteomes" id="UP001165083"/>
    </source>
</evidence>
<keyword evidence="3" id="KW-1185">Reference proteome</keyword>
<proteinExistence type="predicted"/>
<sequence>MSGKVDIKTRADPRPAKSRDQARLGYVWDSKDQAQLLCVLSFKYQVWDLECPRLPPCGTCGTEQEEAEDLWDFWDNPDSPRHSNTGNEVRVKNRHGESRLRVGGRRCLDEVSLRVSEVAKRAAARPSSVGTMSVSA</sequence>
<organism evidence="2 3">
    <name type="scientific">Phytophthora lilii</name>
    <dbReference type="NCBI Taxonomy" id="2077276"/>
    <lineage>
        <taxon>Eukaryota</taxon>
        <taxon>Sar</taxon>
        <taxon>Stramenopiles</taxon>
        <taxon>Oomycota</taxon>
        <taxon>Peronosporomycetes</taxon>
        <taxon>Peronosporales</taxon>
        <taxon>Peronosporaceae</taxon>
        <taxon>Phytophthora</taxon>
    </lineage>
</organism>
<name>A0A9W6WGZ2_9STRA</name>
<dbReference type="AlphaFoldDB" id="A0A9W6WGZ2"/>
<evidence type="ECO:0000313" key="2">
    <source>
        <dbReference type="EMBL" id="GMF12416.1"/>
    </source>
</evidence>
<reference evidence="2" key="1">
    <citation type="submission" date="2023-04" db="EMBL/GenBank/DDBJ databases">
        <title>Phytophthora lilii NBRC 32176.</title>
        <authorList>
            <person name="Ichikawa N."/>
            <person name="Sato H."/>
            <person name="Tonouchi N."/>
        </authorList>
    </citation>
    <scope>NUCLEOTIDE SEQUENCE</scope>
    <source>
        <strain evidence="2">NBRC 32176</strain>
    </source>
</reference>
<comment type="caution">
    <text evidence="2">The sequence shown here is derived from an EMBL/GenBank/DDBJ whole genome shotgun (WGS) entry which is preliminary data.</text>
</comment>
<accession>A0A9W6WGZ2</accession>
<gene>
    <name evidence="2" type="ORF">Plil01_000303300</name>
</gene>
<protein>
    <submittedName>
        <fullName evidence="2">Unnamed protein product</fullName>
    </submittedName>
</protein>
<dbReference type="Proteomes" id="UP001165083">
    <property type="component" value="Unassembled WGS sequence"/>
</dbReference>
<feature type="region of interest" description="Disordered" evidence="1">
    <location>
        <begin position="73"/>
        <end position="95"/>
    </location>
</feature>
<evidence type="ECO:0000256" key="1">
    <source>
        <dbReference type="SAM" id="MobiDB-lite"/>
    </source>
</evidence>
<feature type="region of interest" description="Disordered" evidence="1">
    <location>
        <begin position="1"/>
        <end position="21"/>
    </location>
</feature>